<feature type="compositionally biased region" description="Basic and acidic residues" evidence="1">
    <location>
        <begin position="435"/>
        <end position="459"/>
    </location>
</feature>
<name>A0A2I1CNN1_ASPN1</name>
<feature type="compositionally biased region" description="Basic residues" evidence="1">
    <location>
        <begin position="359"/>
        <end position="370"/>
    </location>
</feature>
<feature type="region of interest" description="Disordered" evidence="1">
    <location>
        <begin position="239"/>
        <end position="272"/>
    </location>
</feature>
<evidence type="ECO:0000313" key="3">
    <source>
        <dbReference type="Proteomes" id="UP000234474"/>
    </source>
</evidence>
<accession>A0A2I1CNN1</accession>
<feature type="region of interest" description="Disordered" evidence="1">
    <location>
        <begin position="329"/>
        <end position="459"/>
    </location>
</feature>
<proteinExistence type="predicted"/>
<sequence>MTQQVACTTPIAQTKASFPASLIISNHRNFKGSTLLDSGLRLSPSTYLLASIPHRNHSTYQVELRATFFGDTKSGDQPSRSSVLSCVLLTALISAHYASCPTSGDFPGISLEYIVGRENRIASHDLDTTDGSVLPSPAEVVKALTRRADAAKTYVPAFVLGGIWFFFWAKNGGFVWRKGDWDEYKSTVLRRKGPDGRTLSNATKSTRLGGGSIVGKGYSDDGYTVADGYTDTATTITEKEEGDHKRKRRFRETAKQKLMRRRKDENWEGEADEDVRAYRKEKPARIGGINCEGDGTYHGSDYDTSNPPTSYNASEMSEVRDYAYEPARQGRNFSFTPGSEDVLSQTAEERQHLREPSARRHNRRRERRRAPPTTSSRQGSPRKRDHQSVPGHYTEPLDFSSAGSRSEYQYSNVETDDGSGTKHYHHPIPGLSKGYRREGGRSRRRDSLSDSDGDETRYS</sequence>
<dbReference type="OrthoDB" id="5393404at2759"/>
<dbReference type="OMA" id="SRSEYQY"/>
<feature type="region of interest" description="Disordered" evidence="1">
    <location>
        <begin position="286"/>
        <end position="315"/>
    </location>
</feature>
<protein>
    <submittedName>
        <fullName evidence="2">Uncharacterized protein</fullName>
    </submittedName>
</protein>
<organism evidence="2 3">
    <name type="scientific">Aspergillus novofumigatus (strain IBT 16806)</name>
    <dbReference type="NCBI Taxonomy" id="1392255"/>
    <lineage>
        <taxon>Eukaryota</taxon>
        <taxon>Fungi</taxon>
        <taxon>Dikarya</taxon>
        <taxon>Ascomycota</taxon>
        <taxon>Pezizomycotina</taxon>
        <taxon>Eurotiomycetes</taxon>
        <taxon>Eurotiomycetidae</taxon>
        <taxon>Eurotiales</taxon>
        <taxon>Aspergillaceae</taxon>
        <taxon>Aspergillus</taxon>
        <taxon>Aspergillus subgen. Fumigati</taxon>
    </lineage>
</organism>
<feature type="compositionally biased region" description="Polar residues" evidence="1">
    <location>
        <begin position="302"/>
        <end position="315"/>
    </location>
</feature>
<dbReference type="AlphaFoldDB" id="A0A2I1CNN1"/>
<dbReference type="STRING" id="1392255.A0A2I1CNN1"/>
<dbReference type="GeneID" id="36536024"/>
<feature type="compositionally biased region" description="Polar residues" evidence="1">
    <location>
        <begin position="401"/>
        <end position="413"/>
    </location>
</feature>
<dbReference type="EMBL" id="MSZS01000001">
    <property type="protein sequence ID" value="PKX99212.1"/>
    <property type="molecule type" value="Genomic_DNA"/>
</dbReference>
<evidence type="ECO:0000313" key="2">
    <source>
        <dbReference type="EMBL" id="PKX99212.1"/>
    </source>
</evidence>
<gene>
    <name evidence="2" type="ORF">P174DRAFT_447744</name>
</gene>
<evidence type="ECO:0000256" key="1">
    <source>
        <dbReference type="SAM" id="MobiDB-lite"/>
    </source>
</evidence>
<reference evidence="3" key="1">
    <citation type="journal article" date="2018" name="Proc. Natl. Acad. Sci. U.S.A.">
        <title>Linking secondary metabolites to gene clusters through genome sequencing of six diverse Aspergillus species.</title>
        <authorList>
            <person name="Kaerboelling I."/>
            <person name="Vesth T.C."/>
            <person name="Frisvad J.C."/>
            <person name="Nybo J.L."/>
            <person name="Theobald S."/>
            <person name="Kuo A."/>
            <person name="Bowyer P."/>
            <person name="Matsuda Y."/>
            <person name="Mondo S."/>
            <person name="Lyhne E.K."/>
            <person name="Kogle M.E."/>
            <person name="Clum A."/>
            <person name="Lipzen A."/>
            <person name="Salamov A."/>
            <person name="Ngan C.Y."/>
            <person name="Daum C."/>
            <person name="Chiniquy J."/>
            <person name="Barry K."/>
            <person name="LaButti K."/>
            <person name="Haridas S."/>
            <person name="Simmons B.A."/>
            <person name="Magnuson J.K."/>
            <person name="Mortensen U.H."/>
            <person name="Larsen T.O."/>
            <person name="Grigoriev I.V."/>
            <person name="Baker S.E."/>
            <person name="Andersen M.R."/>
        </authorList>
    </citation>
    <scope>NUCLEOTIDE SEQUENCE [LARGE SCALE GENOMIC DNA]</scope>
    <source>
        <strain evidence="3">IBT 16806</strain>
    </source>
</reference>
<dbReference type="RefSeq" id="XP_024687807.1">
    <property type="nucleotide sequence ID" value="XM_024828698.1"/>
</dbReference>
<dbReference type="Proteomes" id="UP000234474">
    <property type="component" value="Unassembled WGS sequence"/>
</dbReference>
<comment type="caution">
    <text evidence="2">The sequence shown here is derived from an EMBL/GenBank/DDBJ whole genome shotgun (WGS) entry which is preliminary data.</text>
</comment>
<dbReference type="VEuPathDB" id="FungiDB:P174DRAFT_447744"/>
<feature type="compositionally biased region" description="Polar residues" evidence="1">
    <location>
        <begin position="331"/>
        <end position="346"/>
    </location>
</feature>
<keyword evidence="3" id="KW-1185">Reference proteome</keyword>
<feature type="compositionally biased region" description="Basic and acidic residues" evidence="1">
    <location>
        <begin position="347"/>
        <end position="358"/>
    </location>
</feature>